<organism evidence="1 2">
    <name type="scientific">Mycobacterium intracellulare subsp. chimaera</name>
    <dbReference type="NCBI Taxonomy" id="222805"/>
    <lineage>
        <taxon>Bacteria</taxon>
        <taxon>Bacillati</taxon>
        <taxon>Actinomycetota</taxon>
        <taxon>Actinomycetes</taxon>
        <taxon>Mycobacteriales</taxon>
        <taxon>Mycobacteriaceae</taxon>
        <taxon>Mycobacterium</taxon>
        <taxon>Mycobacterium avium complex (MAC)</taxon>
    </lineage>
</organism>
<reference evidence="1 2" key="2">
    <citation type="submission" date="2023-06" db="EMBL/GenBank/DDBJ databases">
        <title>Itaconate inhibition of nontuberculous mycobacteria.</title>
        <authorList>
            <person name="Breen P."/>
            <person name="Zimbric M."/>
            <person name="Caverly L."/>
        </authorList>
    </citation>
    <scope>NUCLEOTIDE SEQUENCE [LARGE SCALE GENOMIC DNA]</scope>
    <source>
        <strain evidence="1 2">FLAC1071</strain>
    </source>
</reference>
<protein>
    <submittedName>
        <fullName evidence="1">Uncharacterized protein</fullName>
    </submittedName>
</protein>
<evidence type="ECO:0000313" key="2">
    <source>
        <dbReference type="Proteomes" id="UP001529272"/>
    </source>
</evidence>
<evidence type="ECO:0000313" key="1">
    <source>
        <dbReference type="EMBL" id="MDM3929264.1"/>
    </source>
</evidence>
<dbReference type="Proteomes" id="UP001529272">
    <property type="component" value="Unassembled WGS sequence"/>
</dbReference>
<comment type="caution">
    <text evidence="1">The sequence shown here is derived from an EMBL/GenBank/DDBJ whole genome shotgun (WGS) entry which is preliminary data.</text>
</comment>
<dbReference type="EMBL" id="JASZZX010000033">
    <property type="protein sequence ID" value="MDM3929264.1"/>
    <property type="molecule type" value="Genomic_DNA"/>
</dbReference>
<name>A0ABT7P7L8_MYCIT</name>
<proteinExistence type="predicted"/>
<gene>
    <name evidence="1" type="ORF">QRB35_25105</name>
</gene>
<keyword evidence="2" id="KW-1185">Reference proteome</keyword>
<accession>A0ABT7P7L8</accession>
<reference evidence="2" key="1">
    <citation type="submission" date="2023-06" db="EMBL/GenBank/DDBJ databases">
        <title>Itaconate inhibition of nontuberculous mycobacteria.</title>
        <authorList>
            <person name="Spilker T."/>
        </authorList>
    </citation>
    <scope>NUCLEOTIDE SEQUENCE [LARGE SCALE GENOMIC DNA]</scope>
    <source>
        <strain evidence="2">FLAC1071</strain>
    </source>
</reference>
<dbReference type="RefSeq" id="WP_145929587.1">
    <property type="nucleotide sequence ID" value="NZ_CP012886.2"/>
</dbReference>
<sequence length="172" mass="19175">MGTYRYTAIPVKDVPYPAGLGKAEYRALEFGMRRLLGGGWGHQATNERFFWTPQYQSLISTHLKPMFDKHGDIVVNATLAVDVASTSHAFDTAITAASSSEASAQYRDALPHVTDLRDCYGAKAAWWIVSPPRIYWDGTALGFADGRHRLSYLRSLVQQQHPDFRVLVELGS</sequence>